<dbReference type="InterPro" id="IPR029068">
    <property type="entry name" value="Glyas_Bleomycin-R_OHBP_Dase"/>
</dbReference>
<gene>
    <name evidence="2" type="ORF">OKA05_05455</name>
</gene>
<keyword evidence="3" id="KW-1185">Reference proteome</keyword>
<dbReference type="Proteomes" id="UP001320876">
    <property type="component" value="Unassembled WGS sequence"/>
</dbReference>
<evidence type="ECO:0000313" key="2">
    <source>
        <dbReference type="EMBL" id="MCW1921988.1"/>
    </source>
</evidence>
<feature type="domain" description="VOC" evidence="1">
    <location>
        <begin position="2"/>
        <end position="113"/>
    </location>
</feature>
<accession>A0ABT3GEW6</accession>
<name>A0ABT3GEW6_9BACT</name>
<dbReference type="SUPFAM" id="SSF54593">
    <property type="entry name" value="Glyoxalase/Bleomycin resistance protein/Dihydroxybiphenyl dioxygenase"/>
    <property type="match status" value="1"/>
</dbReference>
<dbReference type="InterPro" id="IPR037523">
    <property type="entry name" value="VOC_core"/>
</dbReference>
<dbReference type="Pfam" id="PF18029">
    <property type="entry name" value="Glyoxalase_6"/>
    <property type="match status" value="1"/>
</dbReference>
<dbReference type="Gene3D" id="3.10.180.10">
    <property type="entry name" value="2,3-Dihydroxybiphenyl 1,2-Dioxygenase, domain 1"/>
    <property type="match status" value="1"/>
</dbReference>
<dbReference type="PROSITE" id="PS51819">
    <property type="entry name" value="VOC"/>
    <property type="match status" value="1"/>
</dbReference>
<protein>
    <submittedName>
        <fullName evidence="2">Glyoxalase</fullName>
    </submittedName>
</protein>
<evidence type="ECO:0000259" key="1">
    <source>
        <dbReference type="PROSITE" id="PS51819"/>
    </source>
</evidence>
<dbReference type="InterPro" id="IPR041581">
    <property type="entry name" value="Glyoxalase_6"/>
</dbReference>
<reference evidence="2 3" key="1">
    <citation type="submission" date="2022-10" db="EMBL/GenBank/DDBJ databases">
        <title>Luteolibacter arcticus strain CCTCC AB 2014275, whole genome shotgun sequencing project.</title>
        <authorList>
            <person name="Zhao G."/>
            <person name="Shen L."/>
        </authorList>
    </citation>
    <scope>NUCLEOTIDE SEQUENCE [LARGE SCALE GENOMIC DNA]</scope>
    <source>
        <strain evidence="2 3">CCTCC AB 2014275</strain>
    </source>
</reference>
<evidence type="ECO:0000313" key="3">
    <source>
        <dbReference type="Proteomes" id="UP001320876"/>
    </source>
</evidence>
<comment type="caution">
    <text evidence="2">The sequence shown here is derived from an EMBL/GenBank/DDBJ whole genome shotgun (WGS) entry which is preliminary data.</text>
</comment>
<dbReference type="EMBL" id="JAPDDT010000002">
    <property type="protein sequence ID" value="MCW1921988.1"/>
    <property type="molecule type" value="Genomic_DNA"/>
</dbReference>
<proteinExistence type="predicted"/>
<dbReference type="RefSeq" id="WP_264486098.1">
    <property type="nucleotide sequence ID" value="NZ_JAPDDT010000002.1"/>
</dbReference>
<sequence length="115" mass="13049">MRVEKVKYVLWAADWQRCLRFYRELFEGVVSFESEVWSEIVIAGATIGVHGGGEGKRTWTGLSFQLDDLREGIARLLECGGTLASEPNDTPEDTLHLAMCVDPEGNEFMMTQRRH</sequence>
<organism evidence="2 3">
    <name type="scientific">Luteolibacter arcticus</name>
    <dbReference type="NCBI Taxonomy" id="1581411"/>
    <lineage>
        <taxon>Bacteria</taxon>
        <taxon>Pseudomonadati</taxon>
        <taxon>Verrucomicrobiota</taxon>
        <taxon>Verrucomicrobiia</taxon>
        <taxon>Verrucomicrobiales</taxon>
        <taxon>Verrucomicrobiaceae</taxon>
        <taxon>Luteolibacter</taxon>
    </lineage>
</organism>